<dbReference type="AlphaFoldDB" id="L9W673"/>
<reference evidence="2 3" key="1">
    <citation type="journal article" date="2014" name="PLoS Genet.">
        <title>Phylogenetically driven sequencing of extremely halophilic archaea reveals strategies for static and dynamic osmo-response.</title>
        <authorList>
            <person name="Becker E.A."/>
            <person name="Seitzer P.M."/>
            <person name="Tritt A."/>
            <person name="Larsen D."/>
            <person name="Krusor M."/>
            <person name="Yao A.I."/>
            <person name="Wu D."/>
            <person name="Madern D."/>
            <person name="Eisen J.A."/>
            <person name="Darling A.E."/>
            <person name="Facciotti M.T."/>
        </authorList>
    </citation>
    <scope>NUCLEOTIDE SEQUENCE [LARGE SCALE GENOMIC DNA]</scope>
    <source>
        <strain evidence="2 3">JCM 14089</strain>
    </source>
</reference>
<dbReference type="PATRIC" id="fig|1230460.4.peg.1703"/>
<dbReference type="Proteomes" id="UP000011661">
    <property type="component" value="Unassembled WGS sequence"/>
</dbReference>
<evidence type="ECO:0000313" key="3">
    <source>
        <dbReference type="Proteomes" id="UP000011661"/>
    </source>
</evidence>
<comment type="caution">
    <text evidence="2">The sequence shown here is derived from an EMBL/GenBank/DDBJ whole genome shotgun (WGS) entry which is preliminary data.</text>
</comment>
<evidence type="ECO:0000256" key="1">
    <source>
        <dbReference type="SAM" id="MobiDB-lite"/>
    </source>
</evidence>
<dbReference type="InterPro" id="IPR043833">
    <property type="entry name" value="DUF5810"/>
</dbReference>
<gene>
    <name evidence="2" type="ORF">C495_08425</name>
</gene>
<evidence type="ECO:0000313" key="2">
    <source>
        <dbReference type="EMBL" id="ELY44954.1"/>
    </source>
</evidence>
<proteinExistence type="predicted"/>
<dbReference type="STRING" id="1230460.C495_08425"/>
<sequence>MTSRLGVDGGCAASDVAVLSPAVVPVRMGYACPVCESEQADAVHLANHLAITASLGRRDHSEWLEEHAPDWAEATPEELGETVSQHAPEIETPEFDASGHGHSHGRPDALEDGLARQRRQSGRGSLSAEAEGVLQEARELTRRMEADGDEQALDDSSTGDSKE</sequence>
<keyword evidence="3" id="KW-1185">Reference proteome</keyword>
<feature type="region of interest" description="Disordered" evidence="1">
    <location>
        <begin position="64"/>
        <end position="163"/>
    </location>
</feature>
<organism evidence="2 3">
    <name type="scientific">Natronorubrum sulfidifaciens JCM 14089</name>
    <dbReference type="NCBI Taxonomy" id="1230460"/>
    <lineage>
        <taxon>Archaea</taxon>
        <taxon>Methanobacteriati</taxon>
        <taxon>Methanobacteriota</taxon>
        <taxon>Stenosarchaea group</taxon>
        <taxon>Halobacteria</taxon>
        <taxon>Halobacteriales</taxon>
        <taxon>Natrialbaceae</taxon>
        <taxon>Natronorubrum</taxon>
    </lineage>
</organism>
<accession>L9W673</accession>
<name>L9W673_9EURY</name>
<feature type="compositionally biased region" description="Polar residues" evidence="1">
    <location>
        <begin position="154"/>
        <end position="163"/>
    </location>
</feature>
<protein>
    <submittedName>
        <fullName evidence="2">Uncharacterized protein</fullName>
    </submittedName>
</protein>
<dbReference type="EMBL" id="AOHX01000037">
    <property type="protein sequence ID" value="ELY44954.1"/>
    <property type="molecule type" value="Genomic_DNA"/>
</dbReference>
<feature type="compositionally biased region" description="Basic and acidic residues" evidence="1">
    <location>
        <begin position="136"/>
        <end position="146"/>
    </location>
</feature>
<dbReference type="Pfam" id="PF19126">
    <property type="entry name" value="DUF5810"/>
    <property type="match status" value="1"/>
</dbReference>
<dbReference type="eggNOG" id="arCOG04696">
    <property type="taxonomic scope" value="Archaea"/>
</dbReference>
<feature type="compositionally biased region" description="Basic and acidic residues" evidence="1">
    <location>
        <begin position="105"/>
        <end position="115"/>
    </location>
</feature>